<keyword evidence="3" id="KW-1185">Reference proteome</keyword>
<dbReference type="Proteomes" id="UP000223913">
    <property type="component" value="Unassembled WGS sequence"/>
</dbReference>
<reference evidence="2 3" key="1">
    <citation type="submission" date="2017-10" db="EMBL/GenBank/DDBJ databases">
        <title>The draft genome sequence of Lewinella nigricans NBRC 102662.</title>
        <authorList>
            <person name="Wang K."/>
        </authorList>
    </citation>
    <scope>NUCLEOTIDE SEQUENCE [LARGE SCALE GENOMIC DNA]</scope>
    <source>
        <strain evidence="2 3">NBRC 102662</strain>
    </source>
</reference>
<dbReference type="EMBL" id="PDUD01000005">
    <property type="protein sequence ID" value="PHN07777.1"/>
    <property type="molecule type" value="Genomic_DNA"/>
</dbReference>
<evidence type="ECO:0000313" key="3">
    <source>
        <dbReference type="Proteomes" id="UP000223913"/>
    </source>
</evidence>
<gene>
    <name evidence="2" type="ORF">CRP01_04460</name>
</gene>
<organism evidence="2 3">
    <name type="scientific">Flavilitoribacter nigricans (strain ATCC 23147 / DSM 23189 / NBRC 102662 / NCIMB 1420 / SS-2)</name>
    <name type="common">Lewinella nigricans</name>
    <dbReference type="NCBI Taxonomy" id="1122177"/>
    <lineage>
        <taxon>Bacteria</taxon>
        <taxon>Pseudomonadati</taxon>
        <taxon>Bacteroidota</taxon>
        <taxon>Saprospiria</taxon>
        <taxon>Saprospirales</taxon>
        <taxon>Lewinellaceae</taxon>
        <taxon>Flavilitoribacter</taxon>
    </lineage>
</organism>
<dbReference type="AlphaFoldDB" id="A0A2D0NH18"/>
<accession>A0A2D0NH18</accession>
<feature type="domain" description="Effector-associated" evidence="1">
    <location>
        <begin position="5"/>
        <end position="79"/>
    </location>
</feature>
<dbReference type="Pfam" id="PF19964">
    <property type="entry name" value="EAD11"/>
    <property type="match status" value="1"/>
</dbReference>
<name>A0A2D0NH18_FLAN2</name>
<dbReference type="OrthoDB" id="571425at2"/>
<protein>
    <recommendedName>
        <fullName evidence="1">Effector-associated domain-containing protein</fullName>
    </recommendedName>
</protein>
<comment type="caution">
    <text evidence="2">The sequence shown here is derived from an EMBL/GenBank/DDBJ whole genome shotgun (WGS) entry which is preliminary data.</text>
</comment>
<dbReference type="InterPro" id="IPR045439">
    <property type="entry name" value="EAD11"/>
</dbReference>
<proteinExistence type="predicted"/>
<evidence type="ECO:0000259" key="1">
    <source>
        <dbReference type="Pfam" id="PF19964"/>
    </source>
</evidence>
<evidence type="ECO:0000313" key="2">
    <source>
        <dbReference type="EMBL" id="PHN07777.1"/>
    </source>
</evidence>
<dbReference type="RefSeq" id="WP_099148809.1">
    <property type="nucleotide sequence ID" value="NZ_PDUD01000005.1"/>
</dbReference>
<sequence length="153" mass="17104">MNSYLKSIRNHINQDQLAIALQKLGDLLENSPLLNEAILQTARFNDLRREIRLGTITKAEEKASKEKIQAGVLDLLCEIDELEEQPEIQQEMERAIAIINSKQVITGNYSGNQTQIGDQFKNRIKGNNNTIIQGIRSEGDTNITIGKSDQDGA</sequence>